<dbReference type="InterPro" id="IPR024788">
    <property type="entry name" value="Malectin-like_Carb-bd_dom"/>
</dbReference>
<dbReference type="CDD" id="cd14066">
    <property type="entry name" value="STKc_IRAK"/>
    <property type="match status" value="1"/>
</dbReference>
<organism evidence="22 23">
    <name type="scientific">Marchantia polymorpha</name>
    <name type="common">Common liverwort</name>
    <name type="synonym">Marchantia aquatica</name>
    <dbReference type="NCBI Taxonomy" id="3197"/>
    <lineage>
        <taxon>Eukaryota</taxon>
        <taxon>Viridiplantae</taxon>
        <taxon>Streptophyta</taxon>
        <taxon>Embryophyta</taxon>
        <taxon>Marchantiophyta</taxon>
        <taxon>Marchantiopsida</taxon>
        <taxon>Marchantiidae</taxon>
        <taxon>Marchantiales</taxon>
        <taxon>Marchantiaceae</taxon>
        <taxon>Marchantia</taxon>
    </lineage>
</organism>
<keyword evidence="9 17" id="KW-0547">Nucleotide-binding</keyword>
<evidence type="ECO:0000256" key="2">
    <source>
        <dbReference type="ARBA" id="ARBA00012513"/>
    </source>
</evidence>
<evidence type="ECO:0000256" key="16">
    <source>
        <dbReference type="ARBA" id="ARBA00048679"/>
    </source>
</evidence>
<dbReference type="InterPro" id="IPR008271">
    <property type="entry name" value="Ser/Thr_kinase_AS"/>
</dbReference>
<dbReference type="FunFam" id="1.10.510.10:FF:000384">
    <property type="entry name" value="G-type lectin S-receptor-like serine/threonine-protein kinase"/>
    <property type="match status" value="1"/>
</dbReference>
<feature type="region of interest" description="Disordered" evidence="18">
    <location>
        <begin position="1141"/>
        <end position="1170"/>
    </location>
</feature>
<dbReference type="FunFam" id="3.30.200.20:FF:000162">
    <property type="entry name" value="Adenine nucleotide alpha hydrolase-like domain kinase"/>
    <property type="match status" value="1"/>
</dbReference>
<evidence type="ECO:0000256" key="12">
    <source>
        <dbReference type="ARBA" id="ARBA00022989"/>
    </source>
</evidence>
<dbReference type="InterPro" id="IPR011009">
    <property type="entry name" value="Kinase-like_dom_sf"/>
</dbReference>
<proteinExistence type="predicted"/>
<dbReference type="SUPFAM" id="SSF56112">
    <property type="entry name" value="Protein kinase-like (PK-like)"/>
    <property type="match status" value="1"/>
</dbReference>
<evidence type="ECO:0000256" key="19">
    <source>
        <dbReference type="SAM" id="Phobius"/>
    </source>
</evidence>
<feature type="binding site" evidence="17">
    <location>
        <position position="856"/>
    </location>
    <ligand>
        <name>ATP</name>
        <dbReference type="ChEBI" id="CHEBI:30616"/>
    </ligand>
</feature>
<keyword evidence="11 17" id="KW-0067">ATP-binding</keyword>
<dbReference type="SUPFAM" id="SSF52058">
    <property type="entry name" value="L domain-like"/>
    <property type="match status" value="1"/>
</dbReference>
<comment type="catalytic activity">
    <reaction evidence="15">
        <text>L-threonyl-[protein] + ATP = O-phospho-L-threonyl-[protein] + ADP + H(+)</text>
        <dbReference type="Rhea" id="RHEA:46608"/>
        <dbReference type="Rhea" id="RHEA-COMP:11060"/>
        <dbReference type="Rhea" id="RHEA-COMP:11605"/>
        <dbReference type="ChEBI" id="CHEBI:15378"/>
        <dbReference type="ChEBI" id="CHEBI:30013"/>
        <dbReference type="ChEBI" id="CHEBI:30616"/>
        <dbReference type="ChEBI" id="CHEBI:61977"/>
        <dbReference type="ChEBI" id="CHEBI:456216"/>
        <dbReference type="EC" id="2.7.11.1"/>
    </reaction>
</comment>
<feature type="domain" description="Protein kinase" evidence="21">
    <location>
        <begin position="828"/>
        <end position="1103"/>
    </location>
</feature>
<evidence type="ECO:0000256" key="8">
    <source>
        <dbReference type="ARBA" id="ARBA00022737"/>
    </source>
</evidence>
<dbReference type="GO" id="GO:0005524">
    <property type="term" value="F:ATP binding"/>
    <property type="evidence" value="ECO:0007669"/>
    <property type="project" value="UniProtKB-UniRule"/>
</dbReference>
<keyword evidence="23" id="KW-1185">Reference proteome</keyword>
<evidence type="ECO:0000256" key="6">
    <source>
        <dbReference type="ARBA" id="ARBA00022692"/>
    </source>
</evidence>
<dbReference type="InterPro" id="IPR017441">
    <property type="entry name" value="Protein_kinase_ATP_BS"/>
</dbReference>
<reference evidence="23" key="1">
    <citation type="journal article" date="2017" name="Cell">
        <title>Insights into land plant evolution garnered from the Marchantia polymorpha genome.</title>
        <authorList>
            <person name="Bowman J.L."/>
            <person name="Kohchi T."/>
            <person name="Yamato K.T."/>
            <person name="Jenkins J."/>
            <person name="Shu S."/>
            <person name="Ishizaki K."/>
            <person name="Yamaoka S."/>
            <person name="Nishihama R."/>
            <person name="Nakamura Y."/>
            <person name="Berger F."/>
            <person name="Adam C."/>
            <person name="Aki S.S."/>
            <person name="Althoff F."/>
            <person name="Araki T."/>
            <person name="Arteaga-Vazquez M.A."/>
            <person name="Balasubrmanian S."/>
            <person name="Barry K."/>
            <person name="Bauer D."/>
            <person name="Boehm C.R."/>
            <person name="Briginshaw L."/>
            <person name="Caballero-Perez J."/>
            <person name="Catarino B."/>
            <person name="Chen F."/>
            <person name="Chiyoda S."/>
            <person name="Chovatia M."/>
            <person name="Davies K.M."/>
            <person name="Delmans M."/>
            <person name="Demura T."/>
            <person name="Dierschke T."/>
            <person name="Dolan L."/>
            <person name="Dorantes-Acosta A.E."/>
            <person name="Eklund D.M."/>
            <person name="Florent S.N."/>
            <person name="Flores-Sandoval E."/>
            <person name="Fujiyama A."/>
            <person name="Fukuzawa H."/>
            <person name="Galik B."/>
            <person name="Grimanelli D."/>
            <person name="Grimwood J."/>
            <person name="Grossniklaus U."/>
            <person name="Hamada T."/>
            <person name="Haseloff J."/>
            <person name="Hetherington A.J."/>
            <person name="Higo A."/>
            <person name="Hirakawa Y."/>
            <person name="Hundley H.N."/>
            <person name="Ikeda Y."/>
            <person name="Inoue K."/>
            <person name="Inoue S.I."/>
            <person name="Ishida S."/>
            <person name="Jia Q."/>
            <person name="Kakita M."/>
            <person name="Kanazawa T."/>
            <person name="Kawai Y."/>
            <person name="Kawashima T."/>
            <person name="Kennedy M."/>
            <person name="Kinose K."/>
            <person name="Kinoshita T."/>
            <person name="Kohara Y."/>
            <person name="Koide E."/>
            <person name="Komatsu K."/>
            <person name="Kopischke S."/>
            <person name="Kubo M."/>
            <person name="Kyozuka J."/>
            <person name="Lagercrantz U."/>
            <person name="Lin S.S."/>
            <person name="Lindquist E."/>
            <person name="Lipzen A.M."/>
            <person name="Lu C.W."/>
            <person name="De Luna E."/>
            <person name="Martienssen R.A."/>
            <person name="Minamino N."/>
            <person name="Mizutani M."/>
            <person name="Mizutani M."/>
            <person name="Mochizuki N."/>
            <person name="Monte I."/>
            <person name="Mosher R."/>
            <person name="Nagasaki H."/>
            <person name="Nakagami H."/>
            <person name="Naramoto S."/>
            <person name="Nishitani K."/>
            <person name="Ohtani M."/>
            <person name="Okamoto T."/>
            <person name="Okumura M."/>
            <person name="Phillips J."/>
            <person name="Pollak B."/>
            <person name="Reinders A."/>
            <person name="Rovekamp M."/>
            <person name="Sano R."/>
            <person name="Sawa S."/>
            <person name="Schmid M.W."/>
            <person name="Shirakawa M."/>
            <person name="Solano R."/>
            <person name="Spunde A."/>
            <person name="Suetsugu N."/>
            <person name="Sugano S."/>
            <person name="Sugiyama A."/>
            <person name="Sun R."/>
            <person name="Suzuki Y."/>
            <person name="Takenaka M."/>
            <person name="Takezawa D."/>
            <person name="Tomogane H."/>
            <person name="Tsuzuki M."/>
            <person name="Ueda T."/>
            <person name="Umeda M."/>
            <person name="Ward J.M."/>
            <person name="Watanabe Y."/>
            <person name="Yazaki K."/>
            <person name="Yokoyama R."/>
            <person name="Yoshitake Y."/>
            <person name="Yotsui I."/>
            <person name="Zachgo S."/>
            <person name="Schmutz J."/>
        </authorList>
    </citation>
    <scope>NUCLEOTIDE SEQUENCE [LARGE SCALE GENOMIC DNA]</scope>
    <source>
        <strain evidence="23">Tak-1</strain>
    </source>
</reference>
<dbReference type="Pfam" id="PF13855">
    <property type="entry name" value="LRR_8"/>
    <property type="match status" value="1"/>
</dbReference>
<evidence type="ECO:0000256" key="5">
    <source>
        <dbReference type="ARBA" id="ARBA00022679"/>
    </source>
</evidence>
<accession>A0A2R6XQT1</accession>
<dbReference type="Proteomes" id="UP000244005">
    <property type="component" value="Unassembled WGS sequence"/>
</dbReference>
<dbReference type="Pfam" id="PF00560">
    <property type="entry name" value="LRR_1"/>
    <property type="match status" value="1"/>
</dbReference>
<gene>
    <name evidence="22" type="ORF">MARPO_0005s0103</name>
</gene>
<evidence type="ECO:0000313" key="23">
    <source>
        <dbReference type="Proteomes" id="UP000244005"/>
    </source>
</evidence>
<keyword evidence="7 20" id="KW-0732">Signal</keyword>
<keyword evidence="12 19" id="KW-1133">Transmembrane helix</keyword>
<evidence type="ECO:0000256" key="18">
    <source>
        <dbReference type="SAM" id="MobiDB-lite"/>
    </source>
</evidence>
<keyword evidence="4" id="KW-0433">Leucine-rich repeat</keyword>
<keyword evidence="6 19" id="KW-0812">Transmembrane</keyword>
<dbReference type="GO" id="GO:0016020">
    <property type="term" value="C:membrane"/>
    <property type="evidence" value="ECO:0007669"/>
    <property type="project" value="UniProtKB-SubCell"/>
</dbReference>
<keyword evidence="3" id="KW-0723">Serine/threonine-protein kinase</keyword>
<evidence type="ECO:0000256" key="3">
    <source>
        <dbReference type="ARBA" id="ARBA00022527"/>
    </source>
</evidence>
<evidence type="ECO:0000256" key="20">
    <source>
        <dbReference type="SAM" id="SignalP"/>
    </source>
</evidence>
<evidence type="ECO:0000256" key="10">
    <source>
        <dbReference type="ARBA" id="ARBA00022777"/>
    </source>
</evidence>
<dbReference type="Gene3D" id="3.80.10.10">
    <property type="entry name" value="Ribonuclease Inhibitor"/>
    <property type="match status" value="2"/>
</dbReference>
<dbReference type="PROSITE" id="PS00107">
    <property type="entry name" value="PROTEIN_KINASE_ATP"/>
    <property type="match status" value="1"/>
</dbReference>
<evidence type="ECO:0000256" key="4">
    <source>
        <dbReference type="ARBA" id="ARBA00022614"/>
    </source>
</evidence>
<feature type="chain" id="PRO_5015325507" description="non-specific serine/threonine protein kinase" evidence="20">
    <location>
        <begin position="38"/>
        <end position="1170"/>
    </location>
</feature>
<dbReference type="PANTHER" id="PTHR45631">
    <property type="entry name" value="OS07G0107800 PROTEIN-RELATED"/>
    <property type="match status" value="1"/>
</dbReference>
<dbReference type="AlphaFoldDB" id="A0A2R6XQT1"/>
<keyword evidence="13 19" id="KW-0472">Membrane</keyword>
<evidence type="ECO:0000256" key="1">
    <source>
        <dbReference type="ARBA" id="ARBA00004167"/>
    </source>
</evidence>
<keyword evidence="14" id="KW-0325">Glycoprotein</keyword>
<evidence type="ECO:0000256" key="13">
    <source>
        <dbReference type="ARBA" id="ARBA00023136"/>
    </source>
</evidence>
<dbReference type="InterPro" id="IPR032675">
    <property type="entry name" value="LRR_dom_sf"/>
</dbReference>
<keyword evidence="5" id="KW-0808">Transferase</keyword>
<name>A0A2R6XQT1_MARPO</name>
<dbReference type="PANTHER" id="PTHR45631:SF68">
    <property type="entry name" value="REPEAT FAMILY PROTEIN, PUTATIVE, EXPRESSED-RELATED"/>
    <property type="match status" value="1"/>
</dbReference>
<dbReference type="Gene3D" id="3.30.200.20">
    <property type="entry name" value="Phosphorylase Kinase, domain 1"/>
    <property type="match status" value="1"/>
</dbReference>
<sequence>MTRSRRSVERRQPGFQVWPVVAVGILLWACVAEPVVAQDITGYVSIDCGGTGGVDPVTLMEWVSDDGFLDSERQLVNERVAVRARVRLNSARPEAQDNAEQLKTAMVFVPGARAKSKYCYNLTVAHDATTSTDYLVRAMFPSRALTAEGNVPLDAYGSRFYFTVDSTFVSTIDLDPSEATTVEMVVSSLDTNLLVCLVPLEDRSSMAAISSLELRPLNGTLYSNRGSAKSNTGTTTKMQSSYLVTVARFNFGGNESSPSVRYPSDPYDRLWQAGRLSKQALGEVGARRRMGKVQMRLEVSDDNDTPGEVLETAWEGESMASKITFEFDIRGAQAVRPLPTFFLTMMFLDVGPELDAGAPPKPRLVYVDLVDYSPESASSVRWISGTTVQHNLTTRWYNYKQLFFHNEARFTVSADVNSSLPAMINSAELLGEFDAVNQRTAPVDASAITDFSERFENLVDTAGDPCLPVPWDWLMCSIEIPPRITQINITGDVVAGELNARVGNLSRLTVLDLSNNQFNGSLPESLAQLVTLNALDVANNSLSGELPAFEPKSLKNLQSVTLRSNAFSGSLSDLVNALDTPVSDMDLSFNNFSGAIPMEITNLKNLKSLDLSNNQLSGTLDSGIFNLPKLTTLNLKNNSLEGMVHDDLWKESRPVEVALDDNKFTEINLTTWGQAQRFYEFEQRVSLVRNTIRNVILPSHVNLNNSDRRSWEMLPNQGHILLGGTPWCEQIGSNASLVQRYLCREDEREDFWMPDTADKNGVSTRTLVIIGVACGLLVLLMGFIVFVFMWRVWKRMLDLRQIQEALAKDDVRPPFFKYEELKAATGDFSKRNELGKGAFGAVYKAKLADGSIVAVKRLFATEQNVADFLKEMVLITGIKHRHLVQLKGCCVRDKQRMLVYEYAENNNLAEALWGKDKAFVLTWTQRLNIAVGIARGLSYLHEELQPKIIHRDIKPQNILLDKDWNAKIADFGLARPVNEDATQMATHIGGTLGYFSPEYATLGMFTEKLDVYSYGVLLLEIVSGRRCINFSLPEHDVSLRTVALRLYMEDKLLNVAESGLLAQSPGDEITSVLKTALACVQEDPNKRPSMSQVVNMLTGNSGVAFDIVKELKEQRMWLQDVDDESTLSSFSDLREREDRSLLYSSSSSGGALRTTQLSDMKPRWSSRAMS</sequence>
<evidence type="ECO:0000259" key="21">
    <source>
        <dbReference type="PROSITE" id="PS50011"/>
    </source>
</evidence>
<dbReference type="SMART" id="SM00369">
    <property type="entry name" value="LRR_TYP"/>
    <property type="match status" value="3"/>
</dbReference>
<comment type="subcellular location">
    <subcellularLocation>
        <location evidence="1">Membrane</location>
        <topology evidence="1">Single-pass membrane protein</topology>
    </subcellularLocation>
</comment>
<feature type="signal peptide" evidence="20">
    <location>
        <begin position="1"/>
        <end position="37"/>
    </location>
</feature>
<dbReference type="GO" id="GO:0004674">
    <property type="term" value="F:protein serine/threonine kinase activity"/>
    <property type="evidence" value="ECO:0007669"/>
    <property type="project" value="UniProtKB-KW"/>
</dbReference>
<dbReference type="PROSITE" id="PS00108">
    <property type="entry name" value="PROTEIN_KINASE_ST"/>
    <property type="match status" value="1"/>
</dbReference>
<keyword evidence="10" id="KW-0418">Kinase</keyword>
<dbReference type="OrthoDB" id="1925125at2759"/>
<dbReference type="InterPro" id="IPR001611">
    <property type="entry name" value="Leu-rich_rpt"/>
</dbReference>
<dbReference type="EC" id="2.7.11.1" evidence="2"/>
<dbReference type="Pfam" id="PF12819">
    <property type="entry name" value="Malectin_like"/>
    <property type="match status" value="1"/>
</dbReference>
<evidence type="ECO:0000256" key="17">
    <source>
        <dbReference type="PROSITE-ProRule" id="PRU10141"/>
    </source>
</evidence>
<keyword evidence="8" id="KW-0677">Repeat</keyword>
<evidence type="ECO:0000256" key="9">
    <source>
        <dbReference type="ARBA" id="ARBA00022741"/>
    </source>
</evidence>
<dbReference type="PRINTS" id="PR00019">
    <property type="entry name" value="LEURICHRPT"/>
</dbReference>
<evidence type="ECO:0000256" key="15">
    <source>
        <dbReference type="ARBA" id="ARBA00047899"/>
    </source>
</evidence>
<dbReference type="FunFam" id="3.80.10.10:FF:000041">
    <property type="entry name" value="LRR receptor-like serine/threonine-protein kinase ERECTA"/>
    <property type="match status" value="1"/>
</dbReference>
<dbReference type="InterPro" id="IPR003591">
    <property type="entry name" value="Leu-rich_rpt_typical-subtyp"/>
</dbReference>
<comment type="catalytic activity">
    <reaction evidence="16">
        <text>L-seryl-[protein] + ATP = O-phospho-L-seryl-[protein] + ADP + H(+)</text>
        <dbReference type="Rhea" id="RHEA:17989"/>
        <dbReference type="Rhea" id="RHEA-COMP:9863"/>
        <dbReference type="Rhea" id="RHEA-COMP:11604"/>
        <dbReference type="ChEBI" id="CHEBI:15378"/>
        <dbReference type="ChEBI" id="CHEBI:29999"/>
        <dbReference type="ChEBI" id="CHEBI:30616"/>
        <dbReference type="ChEBI" id="CHEBI:83421"/>
        <dbReference type="ChEBI" id="CHEBI:456216"/>
        <dbReference type="EC" id="2.7.11.1"/>
    </reaction>
</comment>
<dbReference type="Pfam" id="PF07714">
    <property type="entry name" value="PK_Tyr_Ser-Thr"/>
    <property type="match status" value="1"/>
</dbReference>
<feature type="transmembrane region" description="Helical" evidence="19">
    <location>
        <begin position="767"/>
        <end position="790"/>
    </location>
</feature>
<dbReference type="InterPro" id="IPR001245">
    <property type="entry name" value="Ser-Thr/Tyr_kinase_cat_dom"/>
</dbReference>
<dbReference type="InterPro" id="IPR000719">
    <property type="entry name" value="Prot_kinase_dom"/>
</dbReference>
<evidence type="ECO:0000256" key="7">
    <source>
        <dbReference type="ARBA" id="ARBA00022729"/>
    </source>
</evidence>
<dbReference type="SMART" id="SM00220">
    <property type="entry name" value="S_TKc"/>
    <property type="match status" value="1"/>
</dbReference>
<protein>
    <recommendedName>
        <fullName evidence="2">non-specific serine/threonine protein kinase</fullName>
        <ecNumber evidence="2">2.7.11.1</ecNumber>
    </recommendedName>
</protein>
<dbReference type="EMBL" id="KZ772677">
    <property type="protein sequence ID" value="PTQ48459.1"/>
    <property type="molecule type" value="Genomic_DNA"/>
</dbReference>
<evidence type="ECO:0000256" key="11">
    <source>
        <dbReference type="ARBA" id="ARBA00022840"/>
    </source>
</evidence>
<evidence type="ECO:0000256" key="14">
    <source>
        <dbReference type="ARBA" id="ARBA00023180"/>
    </source>
</evidence>
<dbReference type="PROSITE" id="PS50011">
    <property type="entry name" value="PROTEIN_KINASE_DOM"/>
    <property type="match status" value="1"/>
</dbReference>
<dbReference type="Gene3D" id="1.10.510.10">
    <property type="entry name" value="Transferase(Phosphotransferase) domain 1"/>
    <property type="match status" value="1"/>
</dbReference>
<evidence type="ECO:0000313" key="22">
    <source>
        <dbReference type="EMBL" id="PTQ48459.1"/>
    </source>
</evidence>